<comment type="caution">
    <text evidence="1">The sequence shown here is derived from an EMBL/GenBank/DDBJ whole genome shotgun (WGS) entry which is preliminary data.</text>
</comment>
<organism evidence="1 2">
    <name type="scientific">Alkalihalophilus lindianensis</name>
    <dbReference type="NCBI Taxonomy" id="1630542"/>
    <lineage>
        <taxon>Bacteria</taxon>
        <taxon>Bacillati</taxon>
        <taxon>Bacillota</taxon>
        <taxon>Bacilli</taxon>
        <taxon>Bacillales</taxon>
        <taxon>Bacillaceae</taxon>
        <taxon>Alkalihalophilus</taxon>
    </lineage>
</organism>
<proteinExistence type="predicted"/>
<dbReference type="Proteomes" id="UP001287282">
    <property type="component" value="Unassembled WGS sequence"/>
</dbReference>
<protein>
    <submittedName>
        <fullName evidence="1">Uncharacterized protein</fullName>
    </submittedName>
</protein>
<accession>A0ABU3X5X6</accession>
<reference evidence="1 2" key="1">
    <citation type="submission" date="2023-10" db="EMBL/GenBank/DDBJ databases">
        <title>Screening of Alkalihalobacillus lindianensis BZ-TG-R113 and Its Alleviation of Salt Stress on Rapeseed Growth.</title>
        <authorList>
            <person name="Zhao B."/>
            <person name="Guo T."/>
        </authorList>
    </citation>
    <scope>NUCLEOTIDE SEQUENCE [LARGE SCALE GENOMIC DNA]</scope>
    <source>
        <strain evidence="1 2">BZ-TG-R113</strain>
    </source>
</reference>
<dbReference type="EMBL" id="JAWJBA010000001">
    <property type="protein sequence ID" value="MDV2683299.1"/>
    <property type="molecule type" value="Genomic_DNA"/>
</dbReference>
<evidence type="ECO:0000313" key="1">
    <source>
        <dbReference type="EMBL" id="MDV2683299.1"/>
    </source>
</evidence>
<sequence>MGKVPITYYYTFRHEQRPELFIEVGPGLSFKDKMNQDRKELTTILEHILTSQLDKQKQYIVQERIEEYSSLIRGNRTASEWLDTFKKRWRKR</sequence>
<keyword evidence="2" id="KW-1185">Reference proteome</keyword>
<gene>
    <name evidence="1" type="ORF">RYX56_02815</name>
</gene>
<name>A0ABU3X5X6_9BACI</name>
<evidence type="ECO:0000313" key="2">
    <source>
        <dbReference type="Proteomes" id="UP001287282"/>
    </source>
</evidence>